<dbReference type="AlphaFoldDB" id="A0A1C0TJS6"/>
<dbReference type="InterPro" id="IPR011042">
    <property type="entry name" value="6-blade_b-propeller_TolB-like"/>
</dbReference>
<dbReference type="Proteomes" id="UP000093366">
    <property type="component" value="Unassembled WGS sequence"/>
</dbReference>
<evidence type="ECO:0000313" key="5">
    <source>
        <dbReference type="EMBL" id="OCQ18421.1"/>
    </source>
</evidence>
<feature type="transmembrane region" description="Helical" evidence="3">
    <location>
        <begin position="123"/>
        <end position="140"/>
    </location>
</feature>
<dbReference type="InterPro" id="IPR016032">
    <property type="entry name" value="Sig_transdc_resp-reg_C-effctor"/>
</dbReference>
<dbReference type="SUPFAM" id="SSF46894">
    <property type="entry name" value="C-terminal effector domain of the bipartite response regulators"/>
    <property type="match status" value="1"/>
</dbReference>
<comment type="caution">
    <text evidence="5">The sequence shown here is derived from an EMBL/GenBank/DDBJ whole genome shotgun (WGS) entry which is preliminary data.</text>
</comment>
<feature type="domain" description="OmpR/PhoB-type" evidence="4">
    <location>
        <begin position="9"/>
        <end position="107"/>
    </location>
</feature>
<name>A0A1C0TJS6_9GAMM</name>
<dbReference type="CDD" id="cd00383">
    <property type="entry name" value="trans_reg_C"/>
    <property type="match status" value="1"/>
</dbReference>
<protein>
    <recommendedName>
        <fullName evidence="4">OmpR/PhoB-type domain-containing protein</fullName>
    </recommendedName>
</protein>
<sequence length="677" mass="76728">MIHQSNVLLDHFKINDWVIDCKRLTATRAQKLVRLEPKAALILQYMAARPGEIITREELFSAFWPNQVVTEDALNRVISALRKALNDSSTEPQYIATIRKSGYRLVADVKLTSPPRRSPKARWIFSLIFMLSCLVFFAILKLDDSILAQSAIPKLNGEFQRLTHSHQLKVMPHLSEDASQLAYIERDHSANTLVLMSVKSGDKLRFKKNNIAFSFPVPAPRLHTAFAIANLLGDPKSYTISLIDFDKRKVKPIFQLESESNGLSYHAQSNTMAFTQRTQHIVNHKVFLFNPLLASSTVLSSPPKGYSDSHPVFSPAGKEVAFIRTKSPTEHAIFTVSLDGNETQRTPYQNSITGLDWYNHSELIFTNEQGVYLLSGSGVHTQLFSPVSDQYVATPQVASKAGQLLLTFQHANSIGKAIDLTVGPTTYSLTLSNGSDSEFAISPDATRMLFASTRLGKKTLWLRYNNQLSSLGDVHFDEIYDLAWSSNSQLLAAAVKKNNQYGTLIFNIATHKWDVHWQQHFPLHVIGWDKNNRIWHSSLKNGTWELSHSLPAQNIETWQPKISVYQARFTPDKKRLFYIDAVHQALWEWDFTGAPQKIALPYSMTLNRNWDIDSSGVYFISKEGALNYFNTNDRSIKQLIDTQNAFTPIHRPQLRLYGLIGTQQVVSYNDFWLSNLP</sequence>
<dbReference type="Gene3D" id="2.120.10.30">
    <property type="entry name" value="TolB, C-terminal domain"/>
    <property type="match status" value="2"/>
</dbReference>
<evidence type="ECO:0000256" key="2">
    <source>
        <dbReference type="PROSITE-ProRule" id="PRU01091"/>
    </source>
</evidence>
<dbReference type="OrthoDB" id="8430416at2"/>
<evidence type="ECO:0000313" key="6">
    <source>
        <dbReference type="Proteomes" id="UP000093366"/>
    </source>
</evidence>
<accession>A0A1C0TJS6</accession>
<dbReference type="GO" id="GO:0006355">
    <property type="term" value="P:regulation of DNA-templated transcription"/>
    <property type="evidence" value="ECO:0007669"/>
    <property type="project" value="InterPro"/>
</dbReference>
<evidence type="ECO:0000259" key="4">
    <source>
        <dbReference type="PROSITE" id="PS51755"/>
    </source>
</evidence>
<dbReference type="Gene3D" id="1.10.10.10">
    <property type="entry name" value="Winged helix-like DNA-binding domain superfamily/Winged helix DNA-binding domain"/>
    <property type="match status" value="1"/>
</dbReference>
<dbReference type="SMART" id="SM00862">
    <property type="entry name" value="Trans_reg_C"/>
    <property type="match status" value="1"/>
</dbReference>
<dbReference type="GO" id="GO:0003677">
    <property type="term" value="F:DNA binding"/>
    <property type="evidence" value="ECO:0007669"/>
    <property type="project" value="UniProtKB-UniRule"/>
</dbReference>
<evidence type="ECO:0000256" key="3">
    <source>
        <dbReference type="SAM" id="Phobius"/>
    </source>
</evidence>
<dbReference type="EMBL" id="MAUJ01000015">
    <property type="protein sequence ID" value="OCQ18421.1"/>
    <property type="molecule type" value="Genomic_DNA"/>
</dbReference>
<dbReference type="SUPFAM" id="SSF82171">
    <property type="entry name" value="DPP6 N-terminal domain-like"/>
    <property type="match status" value="1"/>
</dbReference>
<gene>
    <name evidence="5" type="ORF">A7985_23475</name>
</gene>
<dbReference type="InterPro" id="IPR036388">
    <property type="entry name" value="WH-like_DNA-bd_sf"/>
</dbReference>
<evidence type="ECO:0000256" key="1">
    <source>
        <dbReference type="ARBA" id="ARBA00023125"/>
    </source>
</evidence>
<reference evidence="6" key="1">
    <citation type="submission" date="2016-07" db="EMBL/GenBank/DDBJ databases">
        <authorList>
            <person name="Florea S."/>
            <person name="Webb J.S."/>
            <person name="Jaromczyk J."/>
            <person name="Schardl C.L."/>
        </authorList>
    </citation>
    <scope>NUCLEOTIDE SEQUENCE [LARGE SCALE GENOMIC DNA]</scope>
    <source>
        <strain evidence="6">IPB1</strain>
    </source>
</reference>
<dbReference type="Pfam" id="PF00486">
    <property type="entry name" value="Trans_reg_C"/>
    <property type="match status" value="1"/>
</dbReference>
<keyword evidence="3" id="KW-0472">Membrane</keyword>
<keyword evidence="3" id="KW-0812">Transmembrane</keyword>
<organism evidence="5 6">
    <name type="scientific">Pseudoalteromonas luteoviolacea</name>
    <dbReference type="NCBI Taxonomy" id="43657"/>
    <lineage>
        <taxon>Bacteria</taxon>
        <taxon>Pseudomonadati</taxon>
        <taxon>Pseudomonadota</taxon>
        <taxon>Gammaproteobacteria</taxon>
        <taxon>Alteromonadales</taxon>
        <taxon>Pseudoalteromonadaceae</taxon>
        <taxon>Pseudoalteromonas</taxon>
    </lineage>
</organism>
<dbReference type="PROSITE" id="PS51755">
    <property type="entry name" value="OMPR_PHOB"/>
    <property type="match status" value="1"/>
</dbReference>
<proteinExistence type="predicted"/>
<feature type="DNA-binding region" description="OmpR/PhoB-type" evidence="2">
    <location>
        <begin position="9"/>
        <end position="107"/>
    </location>
</feature>
<keyword evidence="3" id="KW-1133">Transmembrane helix</keyword>
<dbReference type="GO" id="GO:0000160">
    <property type="term" value="P:phosphorelay signal transduction system"/>
    <property type="evidence" value="ECO:0007669"/>
    <property type="project" value="InterPro"/>
</dbReference>
<keyword evidence="1 2" id="KW-0238">DNA-binding</keyword>
<dbReference type="InterPro" id="IPR001867">
    <property type="entry name" value="OmpR/PhoB-type_DNA-bd"/>
</dbReference>